<reference evidence="2" key="2">
    <citation type="submission" date="2021-04" db="EMBL/GenBank/DDBJ databases">
        <authorList>
            <person name="Gilroy R."/>
        </authorList>
    </citation>
    <scope>NUCLEOTIDE SEQUENCE</scope>
    <source>
        <strain evidence="2">ChiGjej6B6-1540</strain>
    </source>
</reference>
<dbReference type="Pfam" id="PF12392">
    <property type="entry name" value="DUF3656"/>
    <property type="match status" value="1"/>
</dbReference>
<dbReference type="EMBL" id="DXGA01000048">
    <property type="protein sequence ID" value="HIW93351.1"/>
    <property type="molecule type" value="Genomic_DNA"/>
</dbReference>
<reference evidence="2" key="1">
    <citation type="journal article" date="2021" name="PeerJ">
        <title>Extensive microbial diversity within the chicken gut microbiome revealed by metagenomics and culture.</title>
        <authorList>
            <person name="Gilroy R."/>
            <person name="Ravi A."/>
            <person name="Getino M."/>
            <person name="Pursley I."/>
            <person name="Horton D.L."/>
            <person name="Alikhan N.F."/>
            <person name="Baker D."/>
            <person name="Gharbi K."/>
            <person name="Hall N."/>
            <person name="Watson M."/>
            <person name="Adriaenssens E.M."/>
            <person name="Foster-Nyarko E."/>
            <person name="Jarju S."/>
            <person name="Secka A."/>
            <person name="Antonio M."/>
            <person name="Oren A."/>
            <person name="Chaudhuri R.R."/>
            <person name="La Ragione R."/>
            <person name="Hildebrand F."/>
            <person name="Pallen M.J."/>
        </authorList>
    </citation>
    <scope>NUCLEOTIDE SEQUENCE</scope>
    <source>
        <strain evidence="2">ChiGjej6B6-1540</strain>
    </source>
</reference>
<evidence type="ECO:0000313" key="3">
    <source>
        <dbReference type="Proteomes" id="UP000824192"/>
    </source>
</evidence>
<feature type="domain" description="Peptidase U32 collagenase" evidence="1">
    <location>
        <begin position="304"/>
        <end position="418"/>
    </location>
</feature>
<dbReference type="AlphaFoldDB" id="A0A9D1RRX1"/>
<evidence type="ECO:0000313" key="2">
    <source>
        <dbReference type="EMBL" id="HIW93351.1"/>
    </source>
</evidence>
<dbReference type="Proteomes" id="UP000824192">
    <property type="component" value="Unassembled WGS sequence"/>
</dbReference>
<dbReference type="PANTHER" id="PTHR30217:SF10">
    <property type="entry name" value="23S RRNA 5-HYDROXYCYTIDINE C2501 SYNTHASE"/>
    <property type="match status" value="1"/>
</dbReference>
<sequence length="702" mass="78304">MLELLSPAGSMESVRAAVQNGADAIYMGYGDFNARRNAKNFTREEFAQAVEYCHLRGCKVYLTLNTLLTDRELPQAAPCVADASALGVDAVLVQDLGVLRMVRQVAPDLPVHASTQMTVHNLDGVRQMADFGMTRAVLSRELSRDAIAHICAHSPIEIEVFAHGALCMCYSGQCFLSSLIGGRSGNRGLCAQPCRLRYGWNGKADGNPLSLKDMSLAGHLRELRKMGVACVKLEGRMKRPEYVAIVTGIYSAAIREDREPTAGEMTALADAFSRQGFTQGYYHGKPGPDMFGVREDRKERESDREKKLFDQARLTYEDGEHSRVPVTFFAEVREGQPARVAVKDGDGHIAAAEGPVAEAARTRALDHAAVEKQLSRTGGTPFLCKEVKTKLDDGLSLSAASLNALRRQVLEELSAQRIVPPQRRTGEFRTGVRYEQRREAPLFTFSVTRADQATDALFSLKPAMVYVPLEELAAHPELAARCPAETVLAVTLPRIAWDREKDQMMDQMKKVYDLGVRDALIGNLGMIAPARELGFTLRGDYGLEVYNSQTYKELRHLGFASVTASFELKFPQIRDLSKALDTELIVYGRLPLMIMENCILRNRTGGRCEKACEGPDNLLTDRKGEKFPVIRAYGCRNELLNCKTLYLADKMADYQRLGLWAARLHFTTETPEDCFQAARRYLGRNNWNPKEYTRGLYYRDVE</sequence>
<protein>
    <submittedName>
        <fullName evidence="2">U32 family peptidase</fullName>
    </submittedName>
</protein>
<dbReference type="Pfam" id="PF01136">
    <property type="entry name" value="Peptidase_U32"/>
    <property type="match status" value="2"/>
</dbReference>
<dbReference type="InterPro" id="IPR001539">
    <property type="entry name" value="Peptidase_U32"/>
</dbReference>
<dbReference type="CDD" id="cd00945">
    <property type="entry name" value="Aldolase_Class_I"/>
    <property type="match status" value="1"/>
</dbReference>
<proteinExistence type="predicted"/>
<dbReference type="InterPro" id="IPR020988">
    <property type="entry name" value="Pept_U32_collagenase"/>
</dbReference>
<dbReference type="PANTHER" id="PTHR30217">
    <property type="entry name" value="PEPTIDASE U32 FAMILY"/>
    <property type="match status" value="1"/>
</dbReference>
<name>A0A9D1RRX1_9FIRM</name>
<dbReference type="InterPro" id="IPR051454">
    <property type="entry name" value="RNA/ubiquinone_mod_enzymes"/>
</dbReference>
<organism evidence="2 3">
    <name type="scientific">Candidatus Flavonifractor merdipullorum</name>
    <dbReference type="NCBI Taxonomy" id="2838590"/>
    <lineage>
        <taxon>Bacteria</taxon>
        <taxon>Bacillati</taxon>
        <taxon>Bacillota</taxon>
        <taxon>Clostridia</taxon>
        <taxon>Eubacteriales</taxon>
        <taxon>Oscillospiraceae</taxon>
        <taxon>Flavonifractor</taxon>
    </lineage>
</organism>
<dbReference type="SUPFAM" id="SSF51569">
    <property type="entry name" value="Aldolase"/>
    <property type="match status" value="1"/>
</dbReference>
<comment type="caution">
    <text evidence="2">The sequence shown here is derived from an EMBL/GenBank/DDBJ whole genome shotgun (WGS) entry which is preliminary data.</text>
</comment>
<accession>A0A9D1RRX1</accession>
<evidence type="ECO:0000259" key="1">
    <source>
        <dbReference type="Pfam" id="PF12392"/>
    </source>
</evidence>
<dbReference type="PROSITE" id="PS01276">
    <property type="entry name" value="PEPTIDASE_U32"/>
    <property type="match status" value="1"/>
</dbReference>
<gene>
    <name evidence="2" type="ORF">H9868_02295</name>
</gene>